<dbReference type="EMBL" id="MN739003">
    <property type="protein sequence ID" value="QHT34607.1"/>
    <property type="molecule type" value="Genomic_DNA"/>
</dbReference>
<evidence type="ECO:0000313" key="1">
    <source>
        <dbReference type="EMBL" id="QHT34607.1"/>
    </source>
</evidence>
<organism evidence="1">
    <name type="scientific">viral metagenome</name>
    <dbReference type="NCBI Taxonomy" id="1070528"/>
    <lineage>
        <taxon>unclassified sequences</taxon>
        <taxon>metagenomes</taxon>
        <taxon>organismal metagenomes</taxon>
    </lineage>
</organism>
<protein>
    <submittedName>
        <fullName evidence="1">Uncharacterized protein</fullName>
    </submittedName>
</protein>
<accession>A0A6C0EZK7</accession>
<sequence>MSTEKPVGCRACGSNGQIINSQGQILSSQEQIISSQNNAYTIKIIENTVRVPSSEYTMNKAALNVYIPPKINPIKSLYGVNWNQMSDRAVPSVLNTNVPSHGNSTRSSLTRMRPGSTCAAGKGVDIKHGSYDRYLARLKGKSVLRTSAPATFPNVQPSNQKSIKWGIAYSNSCTVLNGCPVIVPN</sequence>
<dbReference type="AlphaFoldDB" id="A0A6C0EZK7"/>
<proteinExistence type="predicted"/>
<reference evidence="1" key="1">
    <citation type="journal article" date="2020" name="Nature">
        <title>Giant virus diversity and host interactions through global metagenomics.</title>
        <authorList>
            <person name="Schulz F."/>
            <person name="Roux S."/>
            <person name="Paez-Espino D."/>
            <person name="Jungbluth S."/>
            <person name="Walsh D.A."/>
            <person name="Denef V.J."/>
            <person name="McMahon K.D."/>
            <person name="Konstantinidis K.T."/>
            <person name="Eloe-Fadrosh E.A."/>
            <person name="Kyrpides N.C."/>
            <person name="Woyke T."/>
        </authorList>
    </citation>
    <scope>NUCLEOTIDE SEQUENCE</scope>
    <source>
        <strain evidence="1">GVMAG-M-3300009163-63</strain>
    </source>
</reference>
<name>A0A6C0EZK7_9ZZZZ</name>